<feature type="transmembrane region" description="Helical" evidence="5">
    <location>
        <begin position="33"/>
        <end position="53"/>
    </location>
</feature>
<dbReference type="Proteomes" id="UP001501169">
    <property type="component" value="Unassembled WGS sequence"/>
</dbReference>
<dbReference type="InterPro" id="IPR001433">
    <property type="entry name" value="OxRdtase_FAD/NAD-bd"/>
</dbReference>
<evidence type="ECO:0000256" key="3">
    <source>
        <dbReference type="ARBA" id="ARBA00022982"/>
    </source>
</evidence>
<dbReference type="PANTHER" id="PTHR19384">
    <property type="entry name" value="NITRIC OXIDE SYNTHASE-RELATED"/>
    <property type="match status" value="1"/>
</dbReference>
<feature type="domain" description="Flavodoxin-like" evidence="6">
    <location>
        <begin position="135"/>
        <end position="274"/>
    </location>
</feature>
<evidence type="ECO:0000256" key="2">
    <source>
        <dbReference type="ARBA" id="ARBA00022643"/>
    </source>
</evidence>
<evidence type="ECO:0000256" key="4">
    <source>
        <dbReference type="ARBA" id="ARBA00023797"/>
    </source>
</evidence>
<feature type="transmembrane region" description="Helical" evidence="5">
    <location>
        <begin position="65"/>
        <end position="86"/>
    </location>
</feature>
<reference evidence="9" key="1">
    <citation type="journal article" date="2019" name="Int. J. Syst. Evol. Microbiol.">
        <title>The Global Catalogue of Microorganisms (GCM) 10K type strain sequencing project: providing services to taxonomists for standard genome sequencing and annotation.</title>
        <authorList>
            <consortium name="The Broad Institute Genomics Platform"/>
            <consortium name="The Broad Institute Genome Sequencing Center for Infectious Disease"/>
            <person name="Wu L."/>
            <person name="Ma J."/>
        </authorList>
    </citation>
    <scope>NUCLEOTIDE SEQUENCE [LARGE SCALE GENOMIC DNA]</scope>
    <source>
        <strain evidence="9">JCM 14331</strain>
    </source>
</reference>
<dbReference type="PROSITE" id="PS50902">
    <property type="entry name" value="FLAVODOXIN_LIKE"/>
    <property type="match status" value="1"/>
</dbReference>
<dbReference type="Pfam" id="PF00175">
    <property type="entry name" value="NAD_binding_1"/>
    <property type="match status" value="1"/>
</dbReference>
<dbReference type="Gene3D" id="1.20.990.10">
    <property type="entry name" value="NADPH-cytochrome p450 Reductase, Chain A, domain 3"/>
    <property type="match status" value="1"/>
</dbReference>
<dbReference type="EC" id="1.6.2.4" evidence="4"/>
<dbReference type="CDD" id="cd06200">
    <property type="entry name" value="SiR_like1"/>
    <property type="match status" value="1"/>
</dbReference>
<gene>
    <name evidence="8" type="ORF">GCM10009098_10560</name>
</gene>
<dbReference type="InterPro" id="IPR029039">
    <property type="entry name" value="Flavoprotein-like_sf"/>
</dbReference>
<evidence type="ECO:0000313" key="9">
    <source>
        <dbReference type="Proteomes" id="UP001501169"/>
    </source>
</evidence>
<dbReference type="SUPFAM" id="SSF52343">
    <property type="entry name" value="Ferredoxin reductase-like, C-terminal NADP-linked domain"/>
    <property type="match status" value="1"/>
</dbReference>
<evidence type="ECO:0000259" key="6">
    <source>
        <dbReference type="PROSITE" id="PS50902"/>
    </source>
</evidence>
<dbReference type="InterPro" id="IPR001094">
    <property type="entry name" value="Flavdoxin-like"/>
</dbReference>
<dbReference type="Gene3D" id="3.40.50.360">
    <property type="match status" value="1"/>
</dbReference>
<dbReference type="InterPro" id="IPR023173">
    <property type="entry name" value="NADPH_Cyt_P450_Rdtase_alpha"/>
</dbReference>
<dbReference type="RefSeq" id="WP_226766071.1">
    <property type="nucleotide sequence ID" value="NZ_BAAAEO010000002.1"/>
</dbReference>
<dbReference type="EMBL" id="BAAAEO010000002">
    <property type="protein sequence ID" value="GAA0544919.1"/>
    <property type="molecule type" value="Genomic_DNA"/>
</dbReference>
<keyword evidence="1" id="KW-0285">Flavoprotein</keyword>
<dbReference type="InterPro" id="IPR039261">
    <property type="entry name" value="FNR_nucleotide-bd"/>
</dbReference>
<name>A0ABP3NIM8_9GAMM</name>
<keyword evidence="3" id="KW-0813">Transport</keyword>
<evidence type="ECO:0000256" key="5">
    <source>
        <dbReference type="SAM" id="Phobius"/>
    </source>
</evidence>
<dbReference type="InterPro" id="IPR017927">
    <property type="entry name" value="FAD-bd_FR_type"/>
</dbReference>
<keyword evidence="9" id="KW-1185">Reference proteome</keyword>
<feature type="domain" description="FAD-binding FR-type" evidence="7">
    <location>
        <begin position="290"/>
        <end position="457"/>
    </location>
</feature>
<keyword evidence="2" id="KW-0288">FMN</keyword>
<comment type="caution">
    <text evidence="8">The sequence shown here is derived from an EMBL/GenBank/DDBJ whole genome shotgun (WGS) entry which is preliminary data.</text>
</comment>
<dbReference type="SUPFAM" id="SSF52218">
    <property type="entry name" value="Flavoproteins"/>
    <property type="match status" value="1"/>
</dbReference>
<sequence>MLQRWQSLLEKYHLLALLLLPLHYAYFSAYQQLYQTIGLYLLYLALVAASVWLKPRTAAVTPVRGFARLEQYMLLTLLLTLLWLFYLPQSPFSAKASQWVWLNSQLAVMGLLLRIYWAKQTTITNTATHKPTDHWLIGYASQSGMALQLAKRSASQLQSAGFSVQLAELNQLTQQQLHQSSKALFVVSTYGEGEPPDNASQFYQLAQQWQQSFNQLQFAVLALGDRSYQQFCAFGHWLHGWLHSRDAKAIRPLLELDSADSKSPALTQWQQLLTMLGADTETAAEQPVNDNWLLAGLHSRYIANPASSGLPCYVVKLQLPAGSHWQAGDLLDVQPENSKCAVALWLTRHGINGCQAVHYQGRHVPLCWALAELELDKVQPPASGSPLADWLKLQPRLQLRSYSIASIPDEGYLQLLVRQVQHDSGALGIGSGWLTAWAMEQQPVQLRLRQHTQFHLPDDARPIIFIANGTGIAGIRALLAERVKRGQRDNWLLFGERRLDSDFFFARDIQLWQQQGFIRHCDLAFSQQQAEKYYVQHALAAQRARLLDWLAQGAAIYVCGSLEGMGQAVHQTLLDTIGSDALAQLTQQGRYRRDLY</sequence>
<keyword evidence="5" id="KW-0472">Membrane</keyword>
<feature type="transmembrane region" description="Helical" evidence="5">
    <location>
        <begin position="12"/>
        <end position="27"/>
    </location>
</feature>
<dbReference type="InterPro" id="IPR017938">
    <property type="entry name" value="Riboflavin_synthase-like_b-brl"/>
</dbReference>
<dbReference type="InterPro" id="IPR001709">
    <property type="entry name" value="Flavoprot_Pyr_Nucl_cyt_Rdtase"/>
</dbReference>
<keyword evidence="5" id="KW-1133">Transmembrane helix</keyword>
<dbReference type="PROSITE" id="PS51384">
    <property type="entry name" value="FAD_FR"/>
    <property type="match status" value="1"/>
</dbReference>
<dbReference type="PRINTS" id="PR00369">
    <property type="entry name" value="FLAVODOXIN"/>
</dbReference>
<dbReference type="InterPro" id="IPR008254">
    <property type="entry name" value="Flavodoxin/NO_synth"/>
</dbReference>
<keyword evidence="5" id="KW-0812">Transmembrane</keyword>
<evidence type="ECO:0000259" key="7">
    <source>
        <dbReference type="PROSITE" id="PS51384"/>
    </source>
</evidence>
<dbReference type="Gene3D" id="2.40.30.10">
    <property type="entry name" value="Translation factors"/>
    <property type="match status" value="1"/>
</dbReference>
<proteinExistence type="predicted"/>
<dbReference type="SUPFAM" id="SSF63380">
    <property type="entry name" value="Riboflavin synthase domain-like"/>
    <property type="match status" value="1"/>
</dbReference>
<dbReference type="Pfam" id="PF00258">
    <property type="entry name" value="Flavodoxin_1"/>
    <property type="match status" value="1"/>
</dbReference>
<dbReference type="Gene3D" id="3.40.50.80">
    <property type="entry name" value="Nucleotide-binding domain of ferredoxin-NADP reductase (FNR) module"/>
    <property type="match status" value="1"/>
</dbReference>
<keyword evidence="3" id="KW-0249">Electron transport</keyword>
<protein>
    <recommendedName>
        <fullName evidence="4">NADPH--hemoprotein reductase</fullName>
        <ecNumber evidence="4">1.6.2.4</ecNumber>
    </recommendedName>
</protein>
<accession>A0ABP3NIM8</accession>
<dbReference type="PANTHER" id="PTHR19384:SF17">
    <property type="entry name" value="NADPH--CYTOCHROME P450 REDUCTASE"/>
    <property type="match status" value="1"/>
</dbReference>
<organism evidence="8 9">
    <name type="scientific">Rheinheimera aquimaris</name>
    <dbReference type="NCBI Taxonomy" id="412437"/>
    <lineage>
        <taxon>Bacteria</taxon>
        <taxon>Pseudomonadati</taxon>
        <taxon>Pseudomonadota</taxon>
        <taxon>Gammaproteobacteria</taxon>
        <taxon>Chromatiales</taxon>
        <taxon>Chromatiaceae</taxon>
        <taxon>Rheinheimera</taxon>
    </lineage>
</organism>
<evidence type="ECO:0000256" key="1">
    <source>
        <dbReference type="ARBA" id="ARBA00022630"/>
    </source>
</evidence>
<evidence type="ECO:0000313" key="8">
    <source>
        <dbReference type="EMBL" id="GAA0544919.1"/>
    </source>
</evidence>
<dbReference type="PRINTS" id="PR00371">
    <property type="entry name" value="FPNCR"/>
</dbReference>